<evidence type="ECO:0000313" key="2">
    <source>
        <dbReference type="EMBL" id="ERN08628.1"/>
    </source>
</evidence>
<evidence type="ECO:0008006" key="4">
    <source>
        <dbReference type="Google" id="ProtNLM"/>
    </source>
</evidence>
<feature type="compositionally biased region" description="Polar residues" evidence="1">
    <location>
        <begin position="49"/>
        <end position="58"/>
    </location>
</feature>
<evidence type="ECO:0000256" key="1">
    <source>
        <dbReference type="SAM" id="MobiDB-lite"/>
    </source>
</evidence>
<reference evidence="3" key="1">
    <citation type="journal article" date="2013" name="Science">
        <title>The Amborella genome and the evolution of flowering plants.</title>
        <authorList>
            <consortium name="Amborella Genome Project"/>
        </authorList>
    </citation>
    <scope>NUCLEOTIDE SEQUENCE [LARGE SCALE GENOMIC DNA]</scope>
</reference>
<dbReference type="EMBL" id="KI393256">
    <property type="protein sequence ID" value="ERN08628.1"/>
    <property type="molecule type" value="Genomic_DNA"/>
</dbReference>
<dbReference type="AlphaFoldDB" id="W1PKR2"/>
<proteinExistence type="predicted"/>
<dbReference type="PANTHER" id="PTHR34060:SF1">
    <property type="entry name" value="POLYKETIDE CYCLASE _ DEHYDRASE AND LIPID TRANSPORT PROTEIN"/>
    <property type="match status" value="1"/>
</dbReference>
<dbReference type="Proteomes" id="UP000017836">
    <property type="component" value="Unassembled WGS sequence"/>
</dbReference>
<evidence type="ECO:0000313" key="3">
    <source>
        <dbReference type="Proteomes" id="UP000017836"/>
    </source>
</evidence>
<keyword evidence="3" id="KW-1185">Reference proteome</keyword>
<protein>
    <recommendedName>
        <fullName evidence="4">Coenzyme Q-binding protein COQ10 START domain-containing protein</fullName>
    </recommendedName>
</protein>
<dbReference type="Gramene" id="ERN08628">
    <property type="protein sequence ID" value="ERN08628"/>
    <property type="gene ID" value="AMTR_s00017p00186830"/>
</dbReference>
<dbReference type="Gene3D" id="3.30.530.20">
    <property type="match status" value="1"/>
</dbReference>
<sequence>MAMISSNPPTLFNTFSPNAISRACPNFHGYHLSLASETPHLRSRIRVSSLGNGDSRNGNPRGREVAEEESGRVQCEVQVVSWRERGVRGWVEIEAHEETVWNVLTDYERLADFIPNLVCR</sequence>
<name>W1PKR2_AMBTC</name>
<accession>W1PKR2</accession>
<dbReference type="STRING" id="13333.W1PKR2"/>
<gene>
    <name evidence="2" type="ORF">AMTR_s00017p00186830</name>
</gene>
<dbReference type="HOGENOM" id="CLU_2052769_0_0_1"/>
<dbReference type="InterPro" id="IPR023393">
    <property type="entry name" value="START-like_dom_sf"/>
</dbReference>
<dbReference type="PANTHER" id="PTHR34060">
    <property type="entry name" value="POLYKETIDE CYCLASE / DEHYDRASE AND LIPID TRANSPORT PROTEIN"/>
    <property type="match status" value="1"/>
</dbReference>
<feature type="region of interest" description="Disordered" evidence="1">
    <location>
        <begin position="46"/>
        <end position="69"/>
    </location>
</feature>
<organism evidence="2 3">
    <name type="scientific">Amborella trichopoda</name>
    <dbReference type="NCBI Taxonomy" id="13333"/>
    <lineage>
        <taxon>Eukaryota</taxon>
        <taxon>Viridiplantae</taxon>
        <taxon>Streptophyta</taxon>
        <taxon>Embryophyta</taxon>
        <taxon>Tracheophyta</taxon>
        <taxon>Spermatophyta</taxon>
        <taxon>Magnoliopsida</taxon>
        <taxon>Amborellales</taxon>
        <taxon>Amborellaceae</taxon>
        <taxon>Amborella</taxon>
    </lineage>
</organism>